<proteinExistence type="predicted"/>
<gene>
    <name evidence="2" type="ORF">SMTD_LOCUS7326</name>
</gene>
<evidence type="ECO:0000256" key="1">
    <source>
        <dbReference type="SAM" id="MobiDB-lite"/>
    </source>
</evidence>
<keyword evidence="3" id="KW-1185">Reference proteome</keyword>
<feature type="region of interest" description="Disordered" evidence="1">
    <location>
        <begin position="1"/>
        <end position="26"/>
    </location>
</feature>
<feature type="compositionally biased region" description="Low complexity" evidence="1">
    <location>
        <begin position="51"/>
        <end position="75"/>
    </location>
</feature>
<feature type="region of interest" description="Disordered" evidence="1">
    <location>
        <begin position="48"/>
        <end position="75"/>
    </location>
</feature>
<name>A0A3P8E2X8_9TREM</name>
<reference evidence="2 3" key="1">
    <citation type="submission" date="2018-11" db="EMBL/GenBank/DDBJ databases">
        <authorList>
            <consortium name="Pathogen Informatics"/>
        </authorList>
    </citation>
    <scope>NUCLEOTIDE SEQUENCE [LARGE SCALE GENOMIC DNA]</scope>
    <source>
        <strain>Denwood</strain>
        <strain evidence="3">Zambia</strain>
    </source>
</reference>
<sequence length="75" mass="7628">MSSSSIISGIPSLSSSPSTSSGTPSKSLSTLRIFFLYLTFSFKSETSERQSGIPSPLASSSSISGIPSLSSSSST</sequence>
<evidence type="ECO:0000313" key="2">
    <source>
        <dbReference type="EMBL" id="VDP38784.1"/>
    </source>
</evidence>
<dbReference type="EMBL" id="UZAL01028140">
    <property type="protein sequence ID" value="VDP38784.1"/>
    <property type="molecule type" value="Genomic_DNA"/>
</dbReference>
<dbReference type="AlphaFoldDB" id="A0A3P8E2X8"/>
<organism evidence="2 3">
    <name type="scientific">Schistosoma mattheei</name>
    <dbReference type="NCBI Taxonomy" id="31246"/>
    <lineage>
        <taxon>Eukaryota</taxon>
        <taxon>Metazoa</taxon>
        <taxon>Spiralia</taxon>
        <taxon>Lophotrochozoa</taxon>
        <taxon>Platyhelminthes</taxon>
        <taxon>Trematoda</taxon>
        <taxon>Digenea</taxon>
        <taxon>Strigeidida</taxon>
        <taxon>Schistosomatoidea</taxon>
        <taxon>Schistosomatidae</taxon>
        <taxon>Schistosoma</taxon>
    </lineage>
</organism>
<dbReference type="Proteomes" id="UP000269396">
    <property type="component" value="Unassembled WGS sequence"/>
</dbReference>
<protein>
    <submittedName>
        <fullName evidence="2">Uncharacterized protein</fullName>
    </submittedName>
</protein>
<evidence type="ECO:0000313" key="3">
    <source>
        <dbReference type="Proteomes" id="UP000269396"/>
    </source>
</evidence>
<accession>A0A3P8E2X8</accession>